<dbReference type="EMBL" id="GDID01002350">
    <property type="protein sequence ID" value="JAP94256.1"/>
    <property type="molecule type" value="Transcribed_RNA"/>
</dbReference>
<evidence type="ECO:0000313" key="1">
    <source>
        <dbReference type="EMBL" id="JAP94256.1"/>
    </source>
</evidence>
<feature type="non-terminal residue" evidence="1">
    <location>
        <position position="75"/>
    </location>
</feature>
<name>A0A146KFH9_9EUKA</name>
<gene>
    <name evidence="1" type="ORF">TPC1_13166</name>
</gene>
<feature type="non-terminal residue" evidence="1">
    <location>
        <position position="1"/>
    </location>
</feature>
<evidence type="ECO:0008006" key="2">
    <source>
        <dbReference type="Google" id="ProtNLM"/>
    </source>
</evidence>
<dbReference type="Gene3D" id="3.40.50.300">
    <property type="entry name" value="P-loop containing nucleotide triphosphate hydrolases"/>
    <property type="match status" value="1"/>
</dbReference>
<dbReference type="InterPro" id="IPR027417">
    <property type="entry name" value="P-loop_NTPase"/>
</dbReference>
<protein>
    <recommendedName>
        <fullName evidence="2">Dynein heavy chain</fullName>
    </recommendedName>
</protein>
<proteinExistence type="predicted"/>
<accession>A0A146KFH9</accession>
<reference evidence="1" key="1">
    <citation type="submission" date="2015-07" db="EMBL/GenBank/DDBJ databases">
        <title>Adaptation to a free-living lifestyle via gene acquisitions in the diplomonad Trepomonas sp. PC1.</title>
        <authorList>
            <person name="Xu F."/>
            <person name="Jerlstrom-Hultqvist J."/>
            <person name="Kolisko M."/>
            <person name="Simpson A.G.B."/>
            <person name="Roger A.J."/>
            <person name="Svard S.G."/>
            <person name="Andersson J.O."/>
        </authorList>
    </citation>
    <scope>NUCLEOTIDE SEQUENCE</scope>
    <source>
        <strain evidence="1">PC1</strain>
    </source>
</reference>
<sequence length="75" mass="8812">KEKNLVRTDLFVTKIMQIFRCQQVNIGLMLVGSTGTSKSEALHVFVEAMDRYQNVKMLEFNKQYQQKKLVKFDIL</sequence>
<dbReference type="AlphaFoldDB" id="A0A146KFH9"/>
<organism evidence="1">
    <name type="scientific">Trepomonas sp. PC1</name>
    <dbReference type="NCBI Taxonomy" id="1076344"/>
    <lineage>
        <taxon>Eukaryota</taxon>
        <taxon>Metamonada</taxon>
        <taxon>Diplomonadida</taxon>
        <taxon>Hexamitidae</taxon>
        <taxon>Hexamitinae</taxon>
        <taxon>Trepomonas</taxon>
    </lineage>
</organism>